<protein>
    <submittedName>
        <fullName evidence="1">Uncharacterized protein</fullName>
    </submittedName>
</protein>
<dbReference type="RefSeq" id="WP_204700926.1">
    <property type="nucleotide sequence ID" value="NZ_JAFBDQ010000004.1"/>
</dbReference>
<name>A0A938XRB8_9FIRM</name>
<accession>A0A938XRB8</accession>
<comment type="caution">
    <text evidence="1">The sequence shown here is derived from an EMBL/GenBank/DDBJ whole genome shotgun (WGS) entry which is preliminary data.</text>
</comment>
<evidence type="ECO:0000313" key="2">
    <source>
        <dbReference type="Proteomes" id="UP000774000"/>
    </source>
</evidence>
<keyword evidence="2" id="KW-1185">Reference proteome</keyword>
<evidence type="ECO:0000313" key="1">
    <source>
        <dbReference type="EMBL" id="MBM7556216.1"/>
    </source>
</evidence>
<dbReference type="AlphaFoldDB" id="A0A938XRB8"/>
<gene>
    <name evidence="1" type="ORF">JOC47_001052</name>
</gene>
<reference evidence="1" key="1">
    <citation type="submission" date="2021-01" db="EMBL/GenBank/DDBJ databases">
        <title>Genomic Encyclopedia of Type Strains, Phase IV (KMG-IV): sequencing the most valuable type-strain genomes for metagenomic binning, comparative biology and taxonomic classification.</title>
        <authorList>
            <person name="Goeker M."/>
        </authorList>
    </citation>
    <scope>NUCLEOTIDE SEQUENCE</scope>
    <source>
        <strain evidence="1">DSM 23230</strain>
    </source>
</reference>
<sequence length="487" mass="53097">MFNKKRLLLVIAILVLGIVFTGCSGDSAVTELTEDVDGPPQVIVNEKSDQFTATGPTGSDYSWQVANGLGTFTNRTSNKTKFIASKEALNQGRIDISVLIDNTEKTIEDIEVLSNDSKTEYAKGSFHSIVSTDDMNRKGYLAAGTVGDLNSSNSRHPYMVKADNRGVTIEKKEFNREGRFYEVKDFVRTARGDYYYLIGYGTVNGDVSQEFVLELNNKMVINKDYNSGGITTGDTYLRSGIISKNIFASDHVIAVGNTRLDNGNLAPYIIDINTNDAADVTPHILDNDYGYEFANSYYNLESIVEINNGYIAVGFTGANRSGAEGIILRLNSEFNVTEVNTSITEKLFKIKKVKNVTGVDYVVVGDNGYIGEIDDNSSNLTITSDNIGTARYRDVLVDGSNYIVVGAKDSNNDDKYDQGVVSKLTAGSLANSDSFTQNYGSYLYSVDKATDGDYLLAGHSTSNDGSTNSYVVKINPSDGSVVDRVKE</sequence>
<dbReference type="Proteomes" id="UP000774000">
    <property type="component" value="Unassembled WGS sequence"/>
</dbReference>
<dbReference type="PROSITE" id="PS51257">
    <property type="entry name" value="PROKAR_LIPOPROTEIN"/>
    <property type="match status" value="1"/>
</dbReference>
<organism evidence="1 2">
    <name type="scientific">Halanaerobacter jeridensis</name>
    <dbReference type="NCBI Taxonomy" id="706427"/>
    <lineage>
        <taxon>Bacteria</taxon>
        <taxon>Bacillati</taxon>
        <taxon>Bacillota</taxon>
        <taxon>Clostridia</taxon>
        <taxon>Halanaerobiales</taxon>
        <taxon>Halobacteroidaceae</taxon>
        <taxon>Halanaerobacter</taxon>
    </lineage>
</organism>
<dbReference type="EMBL" id="JAFBDQ010000004">
    <property type="protein sequence ID" value="MBM7556216.1"/>
    <property type="molecule type" value="Genomic_DNA"/>
</dbReference>
<proteinExistence type="predicted"/>